<feature type="region of interest" description="Disordered" evidence="1">
    <location>
        <begin position="129"/>
        <end position="158"/>
    </location>
</feature>
<evidence type="ECO:0000313" key="2">
    <source>
        <dbReference type="EMBL" id="KAK3259972.1"/>
    </source>
</evidence>
<keyword evidence="3" id="KW-1185">Reference proteome</keyword>
<organism evidence="2 3">
    <name type="scientific">Cymbomonas tetramitiformis</name>
    <dbReference type="NCBI Taxonomy" id="36881"/>
    <lineage>
        <taxon>Eukaryota</taxon>
        <taxon>Viridiplantae</taxon>
        <taxon>Chlorophyta</taxon>
        <taxon>Pyramimonadophyceae</taxon>
        <taxon>Pyramimonadales</taxon>
        <taxon>Pyramimonadaceae</taxon>
        <taxon>Cymbomonas</taxon>
    </lineage>
</organism>
<proteinExistence type="predicted"/>
<sequence>MARGADGTPISSSDPFGSGIPDIPQALLEQQNGTPAIGDPEHQAFMATIVDAFIRALDERQDQQPSPSRSSLARQAYDKMQFDFPLLSVEELEAFDSEIGSTMASGTFPAQYPLSDKMMSALIDGASVTNTSSRTATRDGNNEGDADEREGAVTTGTPEPSRLQVLFQKLCARLLFKGVQQLLELETADAIELLTLVKLPPSLAGAEDPECVEDLTTKTIENLVGRMDPAVMASGDSDWEPLEDEIAASQYMAGLGGEVARNEMEVRRQWAAEAGLSPADVLTAKIRILLASVSFDLVSLPGQCPALWR</sequence>
<dbReference type="Proteomes" id="UP001190700">
    <property type="component" value="Unassembled WGS sequence"/>
</dbReference>
<gene>
    <name evidence="2" type="ORF">CYMTET_31055</name>
</gene>
<dbReference type="EMBL" id="LGRX02018335">
    <property type="protein sequence ID" value="KAK3259972.1"/>
    <property type="molecule type" value="Genomic_DNA"/>
</dbReference>
<accession>A0AAE0FHL0</accession>
<evidence type="ECO:0000256" key="1">
    <source>
        <dbReference type="SAM" id="MobiDB-lite"/>
    </source>
</evidence>
<comment type="caution">
    <text evidence="2">The sequence shown here is derived from an EMBL/GenBank/DDBJ whole genome shotgun (WGS) entry which is preliminary data.</text>
</comment>
<protein>
    <submittedName>
        <fullName evidence="2">Uncharacterized protein</fullName>
    </submittedName>
</protein>
<dbReference type="AlphaFoldDB" id="A0AAE0FHL0"/>
<reference evidence="2 3" key="1">
    <citation type="journal article" date="2015" name="Genome Biol. Evol.">
        <title>Comparative Genomics of a Bacterivorous Green Alga Reveals Evolutionary Causalities and Consequences of Phago-Mixotrophic Mode of Nutrition.</title>
        <authorList>
            <person name="Burns J.A."/>
            <person name="Paasch A."/>
            <person name="Narechania A."/>
            <person name="Kim E."/>
        </authorList>
    </citation>
    <scope>NUCLEOTIDE SEQUENCE [LARGE SCALE GENOMIC DNA]</scope>
    <source>
        <strain evidence="2 3">PLY_AMNH</strain>
    </source>
</reference>
<feature type="region of interest" description="Disordered" evidence="1">
    <location>
        <begin position="1"/>
        <end position="23"/>
    </location>
</feature>
<name>A0AAE0FHL0_9CHLO</name>
<evidence type="ECO:0000313" key="3">
    <source>
        <dbReference type="Proteomes" id="UP001190700"/>
    </source>
</evidence>